<dbReference type="PANTHER" id="PTHR43591">
    <property type="entry name" value="METHYLTRANSFERASE"/>
    <property type="match status" value="1"/>
</dbReference>
<proteinExistence type="inferred from homology"/>
<dbReference type="PANTHER" id="PTHR43591:SF10">
    <property type="entry name" value="ABC TRANSMEMBRANE TYPE-1 DOMAIN-CONTAINING PROTEIN-RELATED"/>
    <property type="match status" value="1"/>
</dbReference>
<evidence type="ECO:0000256" key="2">
    <source>
        <dbReference type="SAM" id="MobiDB-lite"/>
    </source>
</evidence>
<dbReference type="Proteomes" id="UP000781932">
    <property type="component" value="Unassembled WGS sequence"/>
</dbReference>
<dbReference type="OrthoDB" id="2013972at2759"/>
<feature type="compositionally biased region" description="Low complexity" evidence="2">
    <location>
        <begin position="1"/>
        <end position="13"/>
    </location>
</feature>
<dbReference type="GeneID" id="62163939"/>
<dbReference type="GO" id="GO:0008168">
    <property type="term" value="F:methyltransferase activity"/>
    <property type="evidence" value="ECO:0007669"/>
    <property type="project" value="TreeGrafter"/>
</dbReference>
<organism evidence="3 4">
    <name type="scientific">Colletotrichum karsti</name>
    <dbReference type="NCBI Taxonomy" id="1095194"/>
    <lineage>
        <taxon>Eukaryota</taxon>
        <taxon>Fungi</taxon>
        <taxon>Dikarya</taxon>
        <taxon>Ascomycota</taxon>
        <taxon>Pezizomycotina</taxon>
        <taxon>Sordariomycetes</taxon>
        <taxon>Hypocreomycetidae</taxon>
        <taxon>Glomerellales</taxon>
        <taxon>Glomerellaceae</taxon>
        <taxon>Colletotrichum</taxon>
        <taxon>Colletotrichum boninense species complex</taxon>
    </lineage>
</organism>
<protein>
    <submittedName>
        <fullName evidence="3">UMTA protein</fullName>
    </submittedName>
</protein>
<evidence type="ECO:0000256" key="1">
    <source>
        <dbReference type="ARBA" id="ARBA00038158"/>
    </source>
</evidence>
<dbReference type="InterPro" id="IPR029063">
    <property type="entry name" value="SAM-dependent_MTases_sf"/>
</dbReference>
<keyword evidence="4" id="KW-1185">Reference proteome</keyword>
<sequence length="370" mass="42190">MSQLPAPHAAAQEPEPPAVSPERQLPPVTQEPEPPAIALDQQLVAAHQDDDSEIETNSLRESTASLSSSVREYRTIKGRTYQTSNTIDYWAPNDDKHIETFDVTHHYTLMIMDDNLFEAPVPVEKGNLKILDVGTGTGIWALDVADEFPSFEVLGTDISPVQPGWVPPNCSFQIDDAQQEWTFKTDFFDMIHARNLYGGIDDWQRLYDQAFTHLKPGGWFESQEFDICAGSEDPKIQADPDHVFKQWARLFWEAGDITGRTFRQAEDKGPDEEIMMVKCMRNAGFVNIVHKKWKVPIGGWAKDQHLKQVGYYSGLFMDQSLDGWALKPLGEILGWSYEEILILVMHMRQALKDPKQMPYFNYHMVYGQKP</sequence>
<dbReference type="RefSeq" id="XP_038743628.1">
    <property type="nucleotide sequence ID" value="XM_038890865.1"/>
</dbReference>
<dbReference type="AlphaFoldDB" id="A0A9P6HZE9"/>
<gene>
    <name evidence="3" type="ORF">CkaCkLH20_08150</name>
</gene>
<comment type="caution">
    <text evidence="3">The sequence shown here is derived from an EMBL/GenBank/DDBJ whole genome shotgun (WGS) entry which is preliminary data.</text>
</comment>
<reference evidence="3" key="2">
    <citation type="submission" date="2020-11" db="EMBL/GenBank/DDBJ databases">
        <title>Whole genome sequencing of Colletotrichum sp.</title>
        <authorList>
            <person name="Li H."/>
        </authorList>
    </citation>
    <scope>NUCLEOTIDE SEQUENCE</scope>
    <source>
        <strain evidence="3">CkLH20</strain>
    </source>
</reference>
<dbReference type="Gene3D" id="3.40.50.150">
    <property type="entry name" value="Vaccinia Virus protein VP39"/>
    <property type="match status" value="1"/>
</dbReference>
<dbReference type="EMBL" id="JAATWM020000027">
    <property type="protein sequence ID" value="KAF9874167.1"/>
    <property type="molecule type" value="Genomic_DNA"/>
</dbReference>
<accession>A0A9P6HZE9</accession>
<name>A0A9P6HZE9_9PEZI</name>
<reference evidence="3" key="1">
    <citation type="submission" date="2020-03" db="EMBL/GenBank/DDBJ databases">
        <authorList>
            <person name="He L."/>
        </authorList>
    </citation>
    <scope>NUCLEOTIDE SEQUENCE</scope>
    <source>
        <strain evidence="3">CkLH20</strain>
    </source>
</reference>
<feature type="region of interest" description="Disordered" evidence="2">
    <location>
        <begin position="1"/>
        <end position="67"/>
    </location>
</feature>
<evidence type="ECO:0000313" key="3">
    <source>
        <dbReference type="EMBL" id="KAF9874167.1"/>
    </source>
</evidence>
<comment type="similarity">
    <text evidence="1">Belongs to the methyltransferase superfamily. LaeA methyltransferase family.</text>
</comment>
<dbReference type="SUPFAM" id="SSF53335">
    <property type="entry name" value="S-adenosyl-L-methionine-dependent methyltransferases"/>
    <property type="match status" value="1"/>
</dbReference>
<dbReference type="Pfam" id="PF13489">
    <property type="entry name" value="Methyltransf_23"/>
    <property type="match status" value="1"/>
</dbReference>
<evidence type="ECO:0000313" key="4">
    <source>
        <dbReference type="Proteomes" id="UP000781932"/>
    </source>
</evidence>
<dbReference type="CDD" id="cd02440">
    <property type="entry name" value="AdoMet_MTases"/>
    <property type="match status" value="1"/>
</dbReference>